<keyword evidence="2" id="KW-1185">Reference proteome</keyword>
<dbReference type="AlphaFoldDB" id="S5LXN2"/>
<sequence>MKLKIKNNKINHFLISKKPKTNLVFCNNSNEVILFISTKERLDILHFLNEQLKKMCEISLISIFHMKFKNRNVIAYKSKLNLNEKLKKNIIIFIKSIFLIKWNMKIEFDLIDFNIANINKVNFTLNELHKKISEVLKTKQEVLLPPYPKKLRKDINYVLRKYNNIKVKTIGSIGDRKVKLIYKPEK</sequence>
<dbReference type="KEGG" id="sdi:SDIMI_v3c08550"/>
<protein>
    <submittedName>
        <fullName evidence="1">Uncharacterized protein</fullName>
    </submittedName>
</protein>
<proteinExistence type="predicted"/>
<name>S5LXN2_9MOLU</name>
<evidence type="ECO:0000313" key="2">
    <source>
        <dbReference type="Proteomes" id="UP000014983"/>
    </source>
</evidence>
<reference evidence="1 2" key="1">
    <citation type="journal article" date="2013" name="Genome Biol. Evol.">
        <title>Comparison of metabolic capacities and inference of gene content evolution in mosquito-associated Spiroplasma diminutum and S. taiwanense.</title>
        <authorList>
            <person name="Lo W.S."/>
            <person name="Ku C."/>
            <person name="Chen L.L."/>
            <person name="Chang T.H."/>
            <person name="Kuo C.H."/>
        </authorList>
    </citation>
    <scope>NUCLEOTIDE SEQUENCE [LARGE SCALE GENOMIC DNA]</scope>
    <source>
        <strain evidence="1">CUAS-1</strain>
    </source>
</reference>
<organism evidence="1 2">
    <name type="scientific">Spiroplasma diminutum CUAS-1</name>
    <dbReference type="NCBI Taxonomy" id="1276221"/>
    <lineage>
        <taxon>Bacteria</taxon>
        <taxon>Bacillati</taxon>
        <taxon>Mycoplasmatota</taxon>
        <taxon>Mollicutes</taxon>
        <taxon>Entomoplasmatales</taxon>
        <taxon>Spiroplasmataceae</taxon>
        <taxon>Spiroplasma</taxon>
    </lineage>
</organism>
<evidence type="ECO:0000313" key="1">
    <source>
        <dbReference type="EMBL" id="AGR42559.1"/>
    </source>
</evidence>
<dbReference type="STRING" id="1276221.SDIMI_v3c08550"/>
<dbReference type="RefSeq" id="WP_020836787.1">
    <property type="nucleotide sequence ID" value="NC_021833.1"/>
</dbReference>
<gene>
    <name evidence="1" type="ORF">SDIMI_v3c08550</name>
</gene>
<dbReference type="InParanoid" id="S5LXN2"/>
<dbReference type="PATRIC" id="fig|1276221.3.peg.857"/>
<dbReference type="OrthoDB" id="389585at2"/>
<dbReference type="EMBL" id="CP005076">
    <property type="protein sequence ID" value="AGR42559.1"/>
    <property type="molecule type" value="Genomic_DNA"/>
</dbReference>
<dbReference type="HOGENOM" id="CLU_1453558_0_0_14"/>
<dbReference type="Proteomes" id="UP000014983">
    <property type="component" value="Chromosome"/>
</dbReference>
<accession>S5LXN2</accession>